<evidence type="ECO:0000313" key="1">
    <source>
        <dbReference type="EMBL" id="KAE9524292.1"/>
    </source>
</evidence>
<evidence type="ECO:0000313" key="2">
    <source>
        <dbReference type="Proteomes" id="UP000475862"/>
    </source>
</evidence>
<keyword evidence="2" id="KW-1185">Reference proteome</keyword>
<organism evidence="1 2">
    <name type="scientific">Aphis glycines</name>
    <name type="common">Soybean aphid</name>
    <dbReference type="NCBI Taxonomy" id="307491"/>
    <lineage>
        <taxon>Eukaryota</taxon>
        <taxon>Metazoa</taxon>
        <taxon>Ecdysozoa</taxon>
        <taxon>Arthropoda</taxon>
        <taxon>Hexapoda</taxon>
        <taxon>Insecta</taxon>
        <taxon>Pterygota</taxon>
        <taxon>Neoptera</taxon>
        <taxon>Paraneoptera</taxon>
        <taxon>Hemiptera</taxon>
        <taxon>Sternorrhyncha</taxon>
        <taxon>Aphidomorpha</taxon>
        <taxon>Aphidoidea</taxon>
        <taxon>Aphididae</taxon>
        <taxon>Aphidini</taxon>
        <taxon>Aphis</taxon>
        <taxon>Aphis</taxon>
    </lineage>
</organism>
<proteinExistence type="predicted"/>
<gene>
    <name evidence="1" type="ORF">AGLY_015331</name>
</gene>
<reference evidence="1 2" key="1">
    <citation type="submission" date="2019-08" db="EMBL/GenBank/DDBJ databases">
        <title>The genome of the soybean aphid Biotype 1, its phylome, world population structure and adaptation to the North American continent.</title>
        <authorList>
            <person name="Giordano R."/>
            <person name="Donthu R.K."/>
            <person name="Hernandez A.G."/>
            <person name="Wright C.L."/>
            <person name="Zimin A.V."/>
        </authorList>
    </citation>
    <scope>NUCLEOTIDE SEQUENCE [LARGE SCALE GENOMIC DNA]</scope>
    <source>
        <tissue evidence="1">Whole aphids</tissue>
    </source>
</reference>
<name>A0A6G0T1B1_APHGL</name>
<protein>
    <submittedName>
        <fullName evidence="1">Uncharacterized protein</fullName>
    </submittedName>
</protein>
<dbReference type="Proteomes" id="UP000475862">
    <property type="component" value="Unassembled WGS sequence"/>
</dbReference>
<dbReference type="EMBL" id="VYZN01000070">
    <property type="protein sequence ID" value="KAE9524292.1"/>
    <property type="molecule type" value="Genomic_DNA"/>
</dbReference>
<dbReference type="AlphaFoldDB" id="A0A6G0T1B1"/>
<comment type="caution">
    <text evidence="1">The sequence shown here is derived from an EMBL/GenBank/DDBJ whole genome shotgun (WGS) entry which is preliminary data.</text>
</comment>
<accession>A0A6G0T1B1</accession>
<sequence>MYQGYTFCHRNHPQTPSFGKISLEDVNENVQKYFGIYEKVPSEKNADLFKADILVAFLKIVFALNKDFEGVVPACVVSVLHTYDIANFRLPDSKSLKKEMQPFFCRKVDGGKIQYIIFGEKWTRPNVYGTQICFYRFRSGGLNMLSIRYSPLKIRPNNTPTSGPINGGRAAAISYSMMPRLQ</sequence>